<accession>A0A0R1VBE6</accession>
<feature type="region of interest" description="Disordered" evidence="1">
    <location>
        <begin position="162"/>
        <end position="203"/>
    </location>
</feature>
<reference evidence="2 3" key="1">
    <citation type="journal article" date="2015" name="Genome Announc.">
        <title>Expanding the biotechnology potential of lactobacilli through comparative genomics of 213 strains and associated genera.</title>
        <authorList>
            <person name="Sun Z."/>
            <person name="Harris H.M."/>
            <person name="McCann A."/>
            <person name="Guo C."/>
            <person name="Argimon S."/>
            <person name="Zhang W."/>
            <person name="Yang X."/>
            <person name="Jeffery I.B."/>
            <person name="Cooney J.C."/>
            <person name="Kagawa T.F."/>
            <person name="Liu W."/>
            <person name="Song Y."/>
            <person name="Salvetti E."/>
            <person name="Wrobel A."/>
            <person name="Rasinkangas P."/>
            <person name="Parkhill J."/>
            <person name="Rea M.C."/>
            <person name="O'Sullivan O."/>
            <person name="Ritari J."/>
            <person name="Douillard F.P."/>
            <person name="Paul Ross R."/>
            <person name="Yang R."/>
            <person name="Briner A.E."/>
            <person name="Felis G.E."/>
            <person name="de Vos W.M."/>
            <person name="Barrangou R."/>
            <person name="Klaenhammer T.R."/>
            <person name="Caufield P.W."/>
            <person name="Cui Y."/>
            <person name="Zhang H."/>
            <person name="O'Toole P.W."/>
        </authorList>
    </citation>
    <scope>NUCLEOTIDE SEQUENCE [LARGE SCALE GENOMIC DNA]</scope>
    <source>
        <strain evidence="2 3">DSM 16045</strain>
    </source>
</reference>
<keyword evidence="3" id="KW-1185">Reference proteome</keyword>
<dbReference type="PATRIC" id="fig|1423749.3.peg.1782"/>
<comment type="caution">
    <text evidence="2">The sequence shown here is derived from an EMBL/GenBank/DDBJ whole genome shotgun (WGS) entry which is preliminary data.</text>
</comment>
<proteinExistence type="predicted"/>
<feature type="compositionally biased region" description="Basic and acidic residues" evidence="1">
    <location>
        <begin position="176"/>
        <end position="191"/>
    </location>
</feature>
<evidence type="ECO:0000313" key="2">
    <source>
        <dbReference type="EMBL" id="KRM02549.1"/>
    </source>
</evidence>
<evidence type="ECO:0000256" key="1">
    <source>
        <dbReference type="SAM" id="MobiDB-lite"/>
    </source>
</evidence>
<organism evidence="2 3">
    <name type="scientific">Limosilactobacillus gastricus DSM 16045</name>
    <dbReference type="NCBI Taxonomy" id="1423749"/>
    <lineage>
        <taxon>Bacteria</taxon>
        <taxon>Bacillati</taxon>
        <taxon>Bacillota</taxon>
        <taxon>Bacilli</taxon>
        <taxon>Lactobacillales</taxon>
        <taxon>Lactobacillaceae</taxon>
        <taxon>Limosilactobacillus</taxon>
    </lineage>
</organism>
<name>A0A0R1VBE6_9LACO</name>
<evidence type="ECO:0000313" key="3">
    <source>
        <dbReference type="Proteomes" id="UP000051739"/>
    </source>
</evidence>
<gene>
    <name evidence="2" type="ORF">FC60_GL001723</name>
</gene>
<dbReference type="Proteomes" id="UP000051739">
    <property type="component" value="Unassembled WGS sequence"/>
</dbReference>
<evidence type="ECO:0008006" key="4">
    <source>
        <dbReference type="Google" id="ProtNLM"/>
    </source>
</evidence>
<protein>
    <recommendedName>
        <fullName evidence="4">Exonuclease SbcC</fullName>
    </recommendedName>
</protein>
<sequence>MASPQTQSATGDFIQSQLGIKVNYLNDLSSAIDQHQDRKVYQLLNQSRFDHEVLGKELTPNHPSTVDLVDNLHDELSNFLSTNLIDYLGKAYPFFYYQEYTKGHFRIFFGNWWDRREFGELDVVNVKFDFNEEEYTKLAKAVELARENKRYNSEKINELSEENEHLQALLDSEEERESKRAQLEDDLREASSRSGIFESKESRESREAIVQQISQLDEEQQATHNALDNIKRNEKIILDLSKENTILSYEQKSINDVFGSFNDFEKANDQLYVAYLNHLAKTKVGENHE</sequence>
<dbReference type="EMBL" id="AZFN01000009">
    <property type="protein sequence ID" value="KRM02549.1"/>
    <property type="molecule type" value="Genomic_DNA"/>
</dbReference>
<dbReference type="AlphaFoldDB" id="A0A0R1VBE6"/>
<dbReference type="RefSeq" id="WP_056937152.1">
    <property type="nucleotide sequence ID" value="NZ_AZFN01000009.1"/>
</dbReference>